<dbReference type="SUPFAM" id="SSF51419">
    <property type="entry name" value="PLP-binding barrel"/>
    <property type="match status" value="1"/>
</dbReference>
<evidence type="ECO:0000256" key="7">
    <source>
        <dbReference type="PIRSR" id="PIRSR600183-50"/>
    </source>
</evidence>
<dbReference type="InterPro" id="IPR009006">
    <property type="entry name" value="Ala_racemase/Decarboxylase_C"/>
</dbReference>
<dbReference type="Gene3D" id="3.20.20.10">
    <property type="entry name" value="Alanine racemase"/>
    <property type="match status" value="1"/>
</dbReference>
<feature type="modified residue" description="N6-(pyridoxal phosphate)lysine" evidence="5 7">
    <location>
        <position position="103"/>
    </location>
</feature>
<feature type="binding site" evidence="5">
    <location>
        <position position="351"/>
    </location>
    <ligand>
        <name>substrate</name>
    </ligand>
</feature>
<evidence type="ECO:0000259" key="9">
    <source>
        <dbReference type="Pfam" id="PF00278"/>
    </source>
</evidence>
<feature type="binding site" evidence="5">
    <location>
        <position position="411"/>
    </location>
    <ligand>
        <name>pyridoxal 5'-phosphate</name>
        <dbReference type="ChEBI" id="CHEBI:597326"/>
    </ligand>
</feature>
<dbReference type="Pfam" id="PF02784">
    <property type="entry name" value="Orn_Arg_deC_N"/>
    <property type="match status" value="1"/>
</dbReference>
<evidence type="ECO:0000256" key="5">
    <source>
        <dbReference type="HAMAP-Rule" id="MF_02120"/>
    </source>
</evidence>
<feature type="domain" description="Orn/DAP/Arg decarboxylase 2 C-terminal" evidence="9">
    <location>
        <begin position="76"/>
        <end position="409"/>
    </location>
</feature>
<evidence type="ECO:0000313" key="11">
    <source>
        <dbReference type="EMBL" id="PMB48256.1"/>
    </source>
</evidence>
<dbReference type="InterPro" id="IPR022657">
    <property type="entry name" value="De-COase2_CS"/>
</dbReference>
<feature type="domain" description="Orn/DAP/Arg decarboxylase 2 N-terminal" evidence="10">
    <location>
        <begin position="79"/>
        <end position="319"/>
    </location>
</feature>
<evidence type="ECO:0000256" key="1">
    <source>
        <dbReference type="ARBA" id="ARBA00001933"/>
    </source>
</evidence>
<dbReference type="AlphaFoldDB" id="A0A2N6MND1"/>
<keyword evidence="2 5" id="KW-0210">Decarboxylase</keyword>
<comment type="similarity">
    <text evidence="5">Belongs to the Orn/Lys/Arg decarboxylase class-II family. LysA subfamily.</text>
</comment>
<evidence type="ECO:0000313" key="12">
    <source>
        <dbReference type="Proteomes" id="UP000234966"/>
    </source>
</evidence>
<evidence type="ECO:0000259" key="10">
    <source>
        <dbReference type="Pfam" id="PF02784"/>
    </source>
</evidence>
<feature type="active site" description="Proton donor" evidence="7">
    <location>
        <position position="382"/>
    </location>
</feature>
<comment type="subunit">
    <text evidence="5">Homodimer.</text>
</comment>
<dbReference type="EC" id="4.1.1.20" evidence="5 6"/>
<dbReference type="SUPFAM" id="SSF50621">
    <property type="entry name" value="Alanine racemase C-terminal domain-like"/>
    <property type="match status" value="1"/>
</dbReference>
<dbReference type="HAMAP" id="MF_02120">
    <property type="entry name" value="LysA"/>
    <property type="match status" value="1"/>
</dbReference>
<keyword evidence="3 5" id="KW-0663">Pyridoxal phosphate</keyword>
<dbReference type="Proteomes" id="UP000234966">
    <property type="component" value="Unassembled WGS sequence"/>
</dbReference>
<keyword evidence="5 8" id="KW-0457">Lysine biosynthesis</keyword>
<evidence type="ECO:0000256" key="8">
    <source>
        <dbReference type="RuleBase" id="RU003738"/>
    </source>
</evidence>
<dbReference type="Pfam" id="PF00278">
    <property type="entry name" value="Orn_DAP_Arg_deC"/>
    <property type="match status" value="1"/>
</dbReference>
<comment type="pathway">
    <text evidence="5 8">Amino-acid biosynthesis; L-lysine biosynthesis via DAP pathway; L-lysine from DL-2,6-diaminopimelate: step 1/1.</text>
</comment>
<dbReference type="GO" id="GO:0008836">
    <property type="term" value="F:diaminopimelate decarboxylase activity"/>
    <property type="evidence" value="ECO:0007669"/>
    <property type="project" value="UniProtKB-UniRule"/>
</dbReference>
<evidence type="ECO:0000256" key="2">
    <source>
        <dbReference type="ARBA" id="ARBA00022793"/>
    </source>
</evidence>
<dbReference type="EMBL" id="NMQI01000031">
    <property type="protein sequence ID" value="PMB48256.1"/>
    <property type="molecule type" value="Genomic_DNA"/>
</dbReference>
<dbReference type="UniPathway" id="UPA00034">
    <property type="reaction ID" value="UER00027"/>
</dbReference>
<proteinExistence type="inferred from homology"/>
<keyword evidence="4 5" id="KW-0456">Lyase</keyword>
<sequence length="454" mass="49789">MRPVEAASVLALSAVILRIMGIQLPYNRKCVNVHRRLNVSMTLNDSIHYQHQRLFVDDVPVLNIRHVVDTPVYIYSERRILQNYRAIERAFSAMRPHIHFSMKANNALAILRTLQQAGAGIDAVSGGEIYKAISAGVDPAHIVFAGVGKTAADIRYALNVGVGWFNIENVQEAHLIQQLAEGMGRTQVRVALRLNPDITANTHPYIATGHGAAKFGLTEEAIRHLLDRQHEFPALVMRGLHVHIGSNLKDTTATVEAITRARTLAASYPSITTLNIGGGMPVAYSSDDDVPSAAEFAAAIAPHIGDYQLLLEPGRAIIADAGILITKVLYTKFQGGQRLIIIDASMTELIRPMLYQAHHDIVPVHRDSDAPHYPTQVHGPVCETTDVMGRDVPLPELEPDDLLAVLTAGAYGSVMSSHYNARPRPAEVLVHADGTTWSVIRRRESWSDLVRGET</sequence>
<feature type="binding site" evidence="5">
    <location>
        <position position="315"/>
    </location>
    <ligand>
        <name>substrate</name>
    </ligand>
</feature>
<comment type="function">
    <text evidence="5">Specifically catalyzes the decarboxylation of meso-diaminopimelate (meso-DAP) to L-lysine.</text>
</comment>
<keyword evidence="5" id="KW-0028">Amino-acid biosynthesis</keyword>
<dbReference type="InterPro" id="IPR029066">
    <property type="entry name" value="PLP-binding_barrel"/>
</dbReference>
<comment type="cofactor">
    <cofactor evidence="1 5 7 8">
        <name>pyridoxal 5'-phosphate</name>
        <dbReference type="ChEBI" id="CHEBI:597326"/>
    </cofactor>
</comment>
<feature type="binding site" evidence="5">
    <location>
        <position position="279"/>
    </location>
    <ligand>
        <name>pyridoxal 5'-phosphate</name>
        <dbReference type="ChEBI" id="CHEBI:597326"/>
    </ligand>
</feature>
<dbReference type="Gene3D" id="2.40.37.10">
    <property type="entry name" value="Lyase, Ornithine Decarboxylase, Chain A, domain 1"/>
    <property type="match status" value="1"/>
</dbReference>
<dbReference type="InterPro" id="IPR022644">
    <property type="entry name" value="De-COase2_N"/>
</dbReference>
<dbReference type="GO" id="GO:0030170">
    <property type="term" value="F:pyridoxal phosphate binding"/>
    <property type="evidence" value="ECO:0007669"/>
    <property type="project" value="UniProtKB-UniRule"/>
</dbReference>
<dbReference type="CDD" id="cd06828">
    <property type="entry name" value="PLPDE_III_DapDC"/>
    <property type="match status" value="1"/>
</dbReference>
<dbReference type="NCBIfam" id="TIGR01048">
    <property type="entry name" value="lysA"/>
    <property type="match status" value="1"/>
</dbReference>
<dbReference type="PROSITE" id="PS00879">
    <property type="entry name" value="ODR_DC_2_2"/>
    <property type="match status" value="1"/>
</dbReference>
<evidence type="ECO:0000256" key="6">
    <source>
        <dbReference type="NCBIfam" id="TIGR01048"/>
    </source>
</evidence>
<dbReference type="GO" id="GO:0009089">
    <property type="term" value="P:lysine biosynthetic process via diaminopimelate"/>
    <property type="evidence" value="ECO:0007669"/>
    <property type="project" value="UniProtKB-UniRule"/>
</dbReference>
<feature type="binding site" evidence="5">
    <location>
        <position position="411"/>
    </location>
    <ligand>
        <name>substrate</name>
    </ligand>
</feature>
<dbReference type="FunFam" id="3.20.20.10:FF:000003">
    <property type="entry name" value="Diaminopimelate decarboxylase"/>
    <property type="match status" value="1"/>
</dbReference>
<feature type="binding site" evidence="5">
    <location>
        <position position="383"/>
    </location>
    <ligand>
        <name>substrate</name>
    </ligand>
</feature>
<dbReference type="InterPro" id="IPR000183">
    <property type="entry name" value="Orn/DAP/Arg_de-COase"/>
</dbReference>
<reference evidence="11 12" key="1">
    <citation type="submission" date="2017-07" db="EMBL/GenBank/DDBJ databases">
        <title>Genomes of Fischerella (Mastigocladus) sp. strains.</title>
        <authorList>
            <person name="Miller S.R."/>
        </authorList>
    </citation>
    <scope>NUCLEOTIDE SEQUENCE [LARGE SCALE GENOMIC DNA]</scope>
    <source>
        <strain evidence="11 12">CCMEE 5330</strain>
    </source>
</reference>
<accession>A0A2N6MND1</accession>
<dbReference type="PANTHER" id="PTHR43727:SF2">
    <property type="entry name" value="GROUP IV DECARBOXYLASE"/>
    <property type="match status" value="1"/>
</dbReference>
<comment type="catalytic activity">
    <reaction evidence="5 8">
        <text>meso-2,6-diaminopimelate + H(+) = L-lysine + CO2</text>
        <dbReference type="Rhea" id="RHEA:15101"/>
        <dbReference type="ChEBI" id="CHEBI:15378"/>
        <dbReference type="ChEBI" id="CHEBI:16526"/>
        <dbReference type="ChEBI" id="CHEBI:32551"/>
        <dbReference type="ChEBI" id="CHEBI:57791"/>
        <dbReference type="EC" id="4.1.1.20"/>
    </reaction>
</comment>
<dbReference type="InterPro" id="IPR002986">
    <property type="entry name" value="DAP_deCOOHase_LysA"/>
</dbReference>
<comment type="caution">
    <text evidence="11">The sequence shown here is derived from an EMBL/GenBank/DDBJ whole genome shotgun (WGS) entry which is preliminary data.</text>
</comment>
<name>A0A2N6MND1_9CYAN</name>
<protein>
    <recommendedName>
        <fullName evidence="5 6">Diaminopimelate decarboxylase</fullName>
        <shortName evidence="5">DAP decarboxylase</shortName>
        <shortName evidence="5">DAPDC</shortName>
        <ecNumber evidence="5 6">4.1.1.20</ecNumber>
    </recommendedName>
</protein>
<feature type="binding site" evidence="5">
    <location>
        <position position="355"/>
    </location>
    <ligand>
        <name>substrate</name>
    </ligand>
</feature>
<evidence type="ECO:0000256" key="3">
    <source>
        <dbReference type="ARBA" id="ARBA00022898"/>
    </source>
</evidence>
<dbReference type="InterPro" id="IPR022643">
    <property type="entry name" value="De-COase2_C"/>
</dbReference>
<gene>
    <name evidence="5 11" type="primary">lysA</name>
    <name evidence="11" type="ORF">CEN41_01590</name>
</gene>
<dbReference type="PANTHER" id="PTHR43727">
    <property type="entry name" value="DIAMINOPIMELATE DECARBOXYLASE"/>
    <property type="match status" value="1"/>
</dbReference>
<feature type="binding site" evidence="5">
    <location>
        <begin position="312"/>
        <end position="315"/>
    </location>
    <ligand>
        <name>pyridoxal 5'-phosphate</name>
        <dbReference type="ChEBI" id="CHEBI:597326"/>
    </ligand>
</feature>
<organism evidence="11 12">
    <name type="scientific">Fischerella thermalis CCMEE 5330</name>
    <dbReference type="NCBI Taxonomy" id="2019670"/>
    <lineage>
        <taxon>Bacteria</taxon>
        <taxon>Bacillati</taxon>
        <taxon>Cyanobacteriota</taxon>
        <taxon>Cyanophyceae</taxon>
        <taxon>Nostocales</taxon>
        <taxon>Hapalosiphonaceae</taxon>
        <taxon>Fischerella</taxon>
    </lineage>
</organism>
<dbReference type="PRINTS" id="PR01179">
    <property type="entry name" value="ODADCRBXLASE"/>
</dbReference>
<dbReference type="PRINTS" id="PR01181">
    <property type="entry name" value="DAPDCRBXLASE"/>
</dbReference>
<evidence type="ECO:0000256" key="4">
    <source>
        <dbReference type="ARBA" id="ARBA00023239"/>
    </source>
</evidence>